<feature type="domain" description="WSC" evidence="2">
    <location>
        <begin position="1380"/>
        <end position="1473"/>
    </location>
</feature>
<keyword evidence="1" id="KW-0677">Repeat</keyword>
<gene>
    <name evidence="3" type="ORF">VP1G_02961</name>
</gene>
<feature type="domain" description="WSC" evidence="2">
    <location>
        <begin position="1028"/>
        <end position="1125"/>
    </location>
</feature>
<feature type="domain" description="WSC" evidence="2">
    <location>
        <begin position="1492"/>
        <end position="1585"/>
    </location>
</feature>
<dbReference type="PANTHER" id="PTHR45964">
    <property type="entry name" value="WSCD FAMILY MEMBER CG9164"/>
    <property type="match status" value="1"/>
</dbReference>
<organism evidence="3 4">
    <name type="scientific">Cytospora mali</name>
    <name type="common">Apple Valsa canker fungus</name>
    <name type="synonym">Valsa mali</name>
    <dbReference type="NCBI Taxonomy" id="578113"/>
    <lineage>
        <taxon>Eukaryota</taxon>
        <taxon>Fungi</taxon>
        <taxon>Dikarya</taxon>
        <taxon>Ascomycota</taxon>
        <taxon>Pezizomycotina</taxon>
        <taxon>Sordariomycetes</taxon>
        <taxon>Sordariomycetidae</taxon>
        <taxon>Diaporthales</taxon>
        <taxon>Cytosporaceae</taxon>
        <taxon>Cytospora</taxon>
    </lineage>
</organism>
<dbReference type="SUPFAM" id="SSF50998">
    <property type="entry name" value="Quinoprotein alcohol dehydrogenase-like"/>
    <property type="match status" value="1"/>
</dbReference>
<dbReference type="OrthoDB" id="5985073at2759"/>
<keyword evidence="4" id="KW-1185">Reference proteome</keyword>
<name>A0A194UV07_CYTMA</name>
<dbReference type="PROSITE" id="PS51212">
    <property type="entry name" value="WSC"/>
    <property type="match status" value="4"/>
</dbReference>
<dbReference type="PANTHER" id="PTHR45964:SF5">
    <property type="entry name" value="WSCD FAMILY MEMBER CG9164"/>
    <property type="match status" value="1"/>
</dbReference>
<dbReference type="Proteomes" id="UP000078576">
    <property type="component" value="Unassembled WGS sequence"/>
</dbReference>
<dbReference type="InterPro" id="IPR011047">
    <property type="entry name" value="Quinoprotein_ADH-like_sf"/>
</dbReference>
<dbReference type="Pfam" id="PF01822">
    <property type="entry name" value="WSC"/>
    <property type="match status" value="4"/>
</dbReference>
<dbReference type="STRING" id="694573.A0A194UV07"/>
<dbReference type="InterPro" id="IPR013783">
    <property type="entry name" value="Ig-like_fold"/>
</dbReference>
<evidence type="ECO:0000313" key="3">
    <source>
        <dbReference type="EMBL" id="KUI55535.1"/>
    </source>
</evidence>
<evidence type="ECO:0000256" key="1">
    <source>
        <dbReference type="ARBA" id="ARBA00022737"/>
    </source>
</evidence>
<sequence length="1585" mass="166279">MDPTIIEGGSFGQLWRYSTPTSTSGSGAEQFYAKPLVYTPASYGRQIILAFSEQNRIFALDAVNGTLIAFRDMNEEGEGPFSVAEFGGDCNDISDTIGITGTPIIDDSTETVYFWAKGYAAGTTSGLYNAVYRFHAIDAVTLQERSGYPVILDGHQADNDATRYFQSGIQLQRTSLNLLNGVVYAGFGAHCDLYNYTGWLVGMSASDGHFVTAYATSAGEGAPVVPNTSGAGVWMSGAILASDQSNRFFFSTGNGYTSTINGNSPASGRVTLATLSESVVNMGINSDGTLYQQDYFEPAAYASMDGADRDVGSGGVALLPFSGGGVDTVAVACGKNGQCFVMNADNLGGYKNGANQGDNILQTITPPSGAAMFSTVSCYPLEGGYIYITPSGAPIYAYALGYDSSGRPQFSYAGETAASTTGRVAISATVVTSLDGQEGTGILWIVDPDLGVSAYEAVPVDGVLTPITLPASGLLSKFQRLVFGDGRYYTTSPGYVLAYGSPANSPLNCTGPLNFGDVSIGSSATKNLTCTALIETAIESMTIGSTYYKVTESPTLPKNLTAGQSFTFSVTFNLTTYSADGSHGTKLAPGVKSGAVTITTENEVAEYASTQPISLTGEAITDASYPNVNPLQVDFSPVVVTNTSSGPVSSGASENTFVLANLGEASMQISRYGYTNTDPTDDDTVFYNLTTSDNGTVLDSNGYFTSSSLPAVGSTIAAGSSVVVTVDFNTNIVGSYFTILVIWTTGGMVYVTLEGSAASQPIAKVYYSNGEGGWNLIPNSPDTDEDWTYTIDFGTSTGGEDQTIELLVANIGGSDLIITKSKPPEGTYLAATNPDGDLAEGLSISPGTNDTATVYFEPPAAKLNSPAVVYDAAWTLNVNDLTWGVHVLNFTGTIEGTQVGPKLANGSARFQWLGCYHDSTTSRIESSTAASSNDTNGWCQEQAYEATAAFAGTEYMDECYWGNSIPSSSRKGSDSSCTGYACAGDSTQSCGGAGGWISLWYDVTAYFPGNSSLAAAYQPPSQPAVVGDYYFLGCYGDDTASRALSGKAPSLGSSNTLEACAAACAGYTYFGTEYGDECYCGNTINVESGSGISGKNQTGGCTVLCAAATNEYCGGSARLSLTKAFSATGTVSSTTSVTSTTSTTAATPTASISCPDNNGTVYTALNGATFMLECYLDRQGGDLTTGYRCLGCEASDSGWEFDFQVSFEQYIDLVILNFCGGGASAIDYEHKLGGYLNVRDNQFLLEHNSLPLIVITSEHCTVKFRSVFQCDHWHAVKLYRFYLGHRVINDASFKFSIKHLRQFHTGFVAGFVTEFFYVDDLKYFIQLQHSDLGDSEQFIDKSPLNLTILITTTSSTSYVASSSSTATSTASSTSSAAPAGWTYVGCVDDNVSNPVLQGISLINNGMTINMCTTYCASYKYPLAGVEYGTQCHCGAIVKVDGAATNQTGCTTACGGDSTSTCGGSSLLNVYQSTTQVLPVVVNSTSIDGGKTKQKLQGCFTDGTSNRTLASYTFSSSHNMTVENCISGCKSEGYSVSGVEYSTDCYCGSTLPAASLKANITECEVMMCSGNTTEFCAAASRLAVYA</sequence>
<dbReference type="EMBL" id="KN714681">
    <property type="protein sequence ID" value="KUI55535.1"/>
    <property type="molecule type" value="Genomic_DNA"/>
</dbReference>
<feature type="domain" description="WSC" evidence="2">
    <location>
        <begin position="909"/>
        <end position="1002"/>
    </location>
</feature>
<reference evidence="4" key="1">
    <citation type="submission" date="2014-12" db="EMBL/GenBank/DDBJ databases">
        <title>Genome Sequence of Valsa Canker Pathogens Uncovers a Specific Adaption of Colonization on Woody Bark.</title>
        <authorList>
            <person name="Yin Z."/>
            <person name="Liu H."/>
            <person name="Gao X."/>
            <person name="Li Z."/>
            <person name="Song N."/>
            <person name="Ke X."/>
            <person name="Dai Q."/>
            <person name="Wu Y."/>
            <person name="Sun Y."/>
            <person name="Xu J.-R."/>
            <person name="Kang Z.K."/>
            <person name="Wang L."/>
            <person name="Huang L."/>
        </authorList>
    </citation>
    <scope>NUCLEOTIDE SEQUENCE [LARGE SCALE GENOMIC DNA]</scope>
    <source>
        <strain evidence="4">SXYL134</strain>
    </source>
</reference>
<dbReference type="InterPro" id="IPR002889">
    <property type="entry name" value="WSC_carb-bd"/>
</dbReference>
<evidence type="ECO:0000259" key="2">
    <source>
        <dbReference type="PROSITE" id="PS51212"/>
    </source>
</evidence>
<evidence type="ECO:0000313" key="4">
    <source>
        <dbReference type="Proteomes" id="UP000078576"/>
    </source>
</evidence>
<dbReference type="Gene3D" id="2.60.40.10">
    <property type="entry name" value="Immunoglobulins"/>
    <property type="match status" value="1"/>
</dbReference>
<dbReference type="SMART" id="SM00321">
    <property type="entry name" value="WSC"/>
    <property type="match status" value="4"/>
</dbReference>
<protein>
    <submittedName>
        <fullName evidence="3">Fungistatic metabolite</fullName>
    </submittedName>
</protein>
<proteinExistence type="predicted"/>
<dbReference type="InterPro" id="IPR051589">
    <property type="entry name" value="Sialate-O-sulfotransferase"/>
</dbReference>
<accession>A0A194UV07</accession>